<sequence length="125" mass="14316">MSSFNCWKCGTSQENIILPMSRREECKQCSADFHVCNMCEFFDLNKNRCDEERAEHISDPERANFCDYFKPTLLKTVNLKRYKSDAAKAKLAELFGDPIPAKKIENTSLSPAELAEKKLREMLGG</sequence>
<gene>
    <name evidence="1" type="ORF">L0668_07360</name>
</gene>
<evidence type="ECO:0000313" key="1">
    <source>
        <dbReference type="EMBL" id="MCF2947918.1"/>
    </source>
</evidence>
<protein>
    <submittedName>
        <fullName evidence="1">Uncharacterized protein</fullName>
    </submittedName>
</protein>
<comment type="caution">
    <text evidence="1">The sequence shown here is derived from an EMBL/GenBank/DDBJ whole genome shotgun (WGS) entry which is preliminary data.</text>
</comment>
<dbReference type="EMBL" id="JAKGAS010000003">
    <property type="protein sequence ID" value="MCF2947918.1"/>
    <property type="molecule type" value="Genomic_DNA"/>
</dbReference>
<name>A0ABS9D7B8_9ALTE</name>
<dbReference type="Proteomes" id="UP001521137">
    <property type="component" value="Unassembled WGS sequence"/>
</dbReference>
<keyword evidence="2" id="KW-1185">Reference proteome</keyword>
<dbReference type="RefSeq" id="WP_235311447.1">
    <property type="nucleotide sequence ID" value="NZ_JAKGAS010000003.1"/>
</dbReference>
<accession>A0ABS9D7B8</accession>
<reference evidence="1 2" key="1">
    <citation type="submission" date="2022-01" db="EMBL/GenBank/DDBJ databases">
        <title>Paraglaciecola sp. G1-23.</title>
        <authorList>
            <person name="Jin M.S."/>
            <person name="Han D.M."/>
            <person name="Kim H.M."/>
            <person name="Jeon C.O."/>
        </authorList>
    </citation>
    <scope>NUCLEOTIDE SEQUENCE [LARGE SCALE GENOMIC DNA]</scope>
    <source>
        <strain evidence="1 2">G1-23</strain>
    </source>
</reference>
<evidence type="ECO:0000313" key="2">
    <source>
        <dbReference type="Proteomes" id="UP001521137"/>
    </source>
</evidence>
<proteinExistence type="predicted"/>
<organism evidence="1 2">
    <name type="scientific">Paraglaciecola algarum</name>
    <dbReference type="NCBI Taxonomy" id="3050085"/>
    <lineage>
        <taxon>Bacteria</taxon>
        <taxon>Pseudomonadati</taxon>
        <taxon>Pseudomonadota</taxon>
        <taxon>Gammaproteobacteria</taxon>
        <taxon>Alteromonadales</taxon>
        <taxon>Alteromonadaceae</taxon>
        <taxon>Paraglaciecola</taxon>
    </lineage>
</organism>